<dbReference type="GO" id="GO:0005737">
    <property type="term" value="C:cytoplasm"/>
    <property type="evidence" value="ECO:0007669"/>
    <property type="project" value="TreeGrafter"/>
</dbReference>
<dbReference type="AlphaFoldDB" id="A0A3N4NN25"/>
<dbReference type="Proteomes" id="UP000270856">
    <property type="component" value="Unassembled WGS sequence"/>
</dbReference>
<keyword evidence="1" id="KW-0560">Oxidoreductase</keyword>
<reference evidence="3 4" key="1">
    <citation type="submission" date="2018-11" db="EMBL/GenBank/DDBJ databases">
        <title>Aureibaculum marinum gen. nov., sp. nov., a member of the family Flavobacteriaceae isolated from the Bohai Sea.</title>
        <authorList>
            <person name="Ji X."/>
        </authorList>
    </citation>
    <scope>NUCLEOTIDE SEQUENCE [LARGE SCALE GENOMIC DNA]</scope>
    <source>
        <strain evidence="3 4">BH-SD17</strain>
    </source>
</reference>
<dbReference type="GO" id="GO:0016491">
    <property type="term" value="F:oxidoreductase activity"/>
    <property type="evidence" value="ECO:0007669"/>
    <property type="project" value="UniProtKB-KW"/>
</dbReference>
<protein>
    <submittedName>
        <fullName evidence="3">FAD-dependent oxidoreductase</fullName>
    </submittedName>
</protein>
<dbReference type="InterPro" id="IPR036188">
    <property type="entry name" value="FAD/NAD-bd_sf"/>
</dbReference>
<accession>A0A3N4NN25</accession>
<name>A0A3N4NN25_9FLAO</name>
<feature type="domain" description="FAD dependent oxidoreductase" evidence="2">
    <location>
        <begin position="5"/>
        <end position="398"/>
    </location>
</feature>
<keyword evidence="4" id="KW-1185">Reference proteome</keyword>
<dbReference type="Gene3D" id="3.50.50.60">
    <property type="entry name" value="FAD/NAD(P)-binding domain"/>
    <property type="match status" value="2"/>
</dbReference>
<dbReference type="PANTHER" id="PTHR13847:SF289">
    <property type="entry name" value="GLYCINE OXIDASE"/>
    <property type="match status" value="1"/>
</dbReference>
<sequence length="418" mass="45848">MKTCVIIGGGIIGLSTAYYLKKEGCEVTVIDQTNMDGAIGGASYVNAGYLTPSHIISLAAPGIITKGIKYMFDSTSPFYMKPRLDLDFLKWTWYFKKSATKSKVKKGIPVLKEINVLSRGLYEEILNSNDLGSFQLEKKGLLMLYKSDEVGEAEVKTAKIVQDLGLESAFLNAQELKALEPKVSSDVKGAVHYLCDYHTSPNQIMERMKSYLKNRGVVFKKNETVVDFSVKEGKVTEVISDKNVYIADEVILSSGSWSSKLAKKLNLKLPLEGGKGYRINVEEETGINYPAILMEKKVAVTPMEGFTRFAGTMELSGINHSINKKRVVAIAKASEQYYEGLSISQSNIDNALCGLRPVSPDGLPYIGKTSGLRNLTIGTGHAMMGWSLGPATGKLVSEIIVNKKTSMDISAFSPQRKF</sequence>
<dbReference type="Gene3D" id="3.30.9.10">
    <property type="entry name" value="D-Amino Acid Oxidase, subunit A, domain 2"/>
    <property type="match status" value="1"/>
</dbReference>
<dbReference type="OrthoDB" id="9794226at2"/>
<dbReference type="RefSeq" id="WP_123897426.1">
    <property type="nucleotide sequence ID" value="NZ_RPFJ01000009.1"/>
</dbReference>
<dbReference type="SUPFAM" id="SSF51905">
    <property type="entry name" value="FAD/NAD(P)-binding domain"/>
    <property type="match status" value="1"/>
</dbReference>
<gene>
    <name evidence="3" type="ORF">EGM88_07890</name>
</gene>
<dbReference type="InterPro" id="IPR006076">
    <property type="entry name" value="FAD-dep_OxRdtase"/>
</dbReference>
<evidence type="ECO:0000259" key="2">
    <source>
        <dbReference type="Pfam" id="PF01266"/>
    </source>
</evidence>
<comment type="caution">
    <text evidence="3">The sequence shown here is derived from an EMBL/GenBank/DDBJ whole genome shotgun (WGS) entry which is preliminary data.</text>
</comment>
<proteinExistence type="predicted"/>
<dbReference type="PANTHER" id="PTHR13847">
    <property type="entry name" value="SARCOSINE DEHYDROGENASE-RELATED"/>
    <property type="match status" value="1"/>
</dbReference>
<evidence type="ECO:0000313" key="4">
    <source>
        <dbReference type="Proteomes" id="UP000270856"/>
    </source>
</evidence>
<dbReference type="SUPFAM" id="SSF54373">
    <property type="entry name" value="FAD-linked reductases, C-terminal domain"/>
    <property type="match status" value="1"/>
</dbReference>
<dbReference type="Pfam" id="PF01266">
    <property type="entry name" value="DAO"/>
    <property type="match status" value="1"/>
</dbReference>
<dbReference type="EMBL" id="RPFJ01000009">
    <property type="protein sequence ID" value="RPD97704.1"/>
    <property type="molecule type" value="Genomic_DNA"/>
</dbReference>
<evidence type="ECO:0000256" key="1">
    <source>
        <dbReference type="ARBA" id="ARBA00023002"/>
    </source>
</evidence>
<evidence type="ECO:0000313" key="3">
    <source>
        <dbReference type="EMBL" id="RPD97704.1"/>
    </source>
</evidence>
<organism evidence="3 4">
    <name type="scientific">Aureibaculum marinum</name>
    <dbReference type="NCBI Taxonomy" id="2487930"/>
    <lineage>
        <taxon>Bacteria</taxon>
        <taxon>Pseudomonadati</taxon>
        <taxon>Bacteroidota</taxon>
        <taxon>Flavobacteriia</taxon>
        <taxon>Flavobacteriales</taxon>
        <taxon>Flavobacteriaceae</taxon>
        <taxon>Aureibaculum</taxon>
    </lineage>
</organism>